<evidence type="ECO:0000313" key="2">
    <source>
        <dbReference type="EMBL" id="HCW66173.1"/>
    </source>
</evidence>
<accession>A0A358HUK9</accession>
<sequence>MRNDDWEHTYGIAIGNIDNPGWSLKVEFIGT</sequence>
<dbReference type="EMBL" id="DPOP01000027">
    <property type="protein sequence ID" value="HCW66173.1"/>
    <property type="molecule type" value="Genomic_DNA"/>
</dbReference>
<dbReference type="InterPro" id="IPR028228">
    <property type="entry name" value="Imm53"/>
</dbReference>
<comment type="caution">
    <text evidence="1">The sequence shown here is derived from an EMBL/GenBank/DDBJ whole genome shotgun (WGS) entry which is preliminary data.</text>
</comment>
<evidence type="ECO:0000313" key="1">
    <source>
        <dbReference type="EMBL" id="HBU98859.1"/>
    </source>
</evidence>
<dbReference type="Proteomes" id="UP000264179">
    <property type="component" value="Unassembled WGS sequence"/>
</dbReference>
<organism evidence="1 4">
    <name type="scientific">Thalassospira lucentensis</name>
    <dbReference type="NCBI Taxonomy" id="168935"/>
    <lineage>
        <taxon>Bacteria</taxon>
        <taxon>Pseudomonadati</taxon>
        <taxon>Pseudomonadota</taxon>
        <taxon>Alphaproteobacteria</taxon>
        <taxon>Rhodospirillales</taxon>
        <taxon>Thalassospiraceae</taxon>
        <taxon>Thalassospira</taxon>
    </lineage>
</organism>
<evidence type="ECO:0000313" key="3">
    <source>
        <dbReference type="Proteomes" id="UP000264179"/>
    </source>
</evidence>
<evidence type="ECO:0000313" key="4">
    <source>
        <dbReference type="Proteomes" id="UP000264753"/>
    </source>
</evidence>
<dbReference type="Pfam" id="PF15580">
    <property type="entry name" value="Imm53"/>
    <property type="match status" value="1"/>
</dbReference>
<proteinExistence type="predicted"/>
<gene>
    <name evidence="1" type="ORF">DEF21_13285</name>
    <name evidence="2" type="ORF">DHR80_02965</name>
</gene>
<reference evidence="3 4" key="1">
    <citation type="journal article" date="2018" name="Nat. Biotechnol.">
        <title>A standardized bacterial taxonomy based on genome phylogeny substantially revises the tree of life.</title>
        <authorList>
            <person name="Parks D.H."/>
            <person name="Chuvochina M."/>
            <person name="Waite D.W."/>
            <person name="Rinke C."/>
            <person name="Skarshewski A."/>
            <person name="Chaumeil P.A."/>
            <person name="Hugenholtz P."/>
        </authorList>
    </citation>
    <scope>NUCLEOTIDE SEQUENCE [LARGE SCALE GENOMIC DNA]</scope>
    <source>
        <strain evidence="1">UBA8707</strain>
        <strain evidence="2">UBA9881</strain>
    </source>
</reference>
<dbReference type="EMBL" id="DOOG01000111">
    <property type="protein sequence ID" value="HBU98859.1"/>
    <property type="molecule type" value="Genomic_DNA"/>
</dbReference>
<dbReference type="Proteomes" id="UP000264753">
    <property type="component" value="Unassembled WGS sequence"/>
</dbReference>
<dbReference type="AlphaFoldDB" id="A0A358HUK9"/>
<protein>
    <submittedName>
        <fullName evidence="1">Uncharacterized protein</fullName>
    </submittedName>
</protein>
<name>A0A358HUK9_9PROT</name>